<evidence type="ECO:0000256" key="12">
    <source>
        <dbReference type="PROSITE-ProRule" id="PRU01343"/>
    </source>
</evidence>
<evidence type="ECO:0000259" key="14">
    <source>
        <dbReference type="PROSITE" id="PS51999"/>
    </source>
</evidence>
<keyword evidence="8" id="KW-0539">Nucleus</keyword>
<dbReference type="KEGG" id="foc:113211494"/>
<dbReference type="InterPro" id="IPR004808">
    <property type="entry name" value="AP_endonuc_1"/>
</dbReference>
<feature type="active site" description="Proton donor/acceptor" evidence="9">
    <location>
        <position position="203"/>
    </location>
</feature>
<evidence type="ECO:0000256" key="9">
    <source>
        <dbReference type="PIRSR" id="PIRSR604808-1"/>
    </source>
</evidence>
<name>A0A6J1SWP0_FRAOC</name>
<feature type="binding site" evidence="10">
    <location>
        <position position="50"/>
    </location>
    <ligand>
        <name>Mg(2+)</name>
        <dbReference type="ChEBI" id="CHEBI:18420"/>
        <label>1</label>
    </ligand>
</feature>
<evidence type="ECO:0000256" key="6">
    <source>
        <dbReference type="ARBA" id="ARBA00022833"/>
    </source>
</evidence>
<comment type="cofactor">
    <cofactor evidence="10 13">
        <name>Mg(2+)</name>
        <dbReference type="ChEBI" id="CHEBI:18420"/>
    </cofactor>
    <cofactor evidence="10 13">
        <name>Mn(2+)</name>
        <dbReference type="ChEBI" id="CHEBI:29035"/>
    </cofactor>
    <text evidence="10 13">Probably binds two magnesium or manganese ions per subunit.</text>
</comment>
<evidence type="ECO:0000256" key="11">
    <source>
        <dbReference type="PIRSR" id="PIRSR604808-3"/>
    </source>
</evidence>
<feature type="binding site" evidence="10">
    <location>
        <position position="24"/>
    </location>
    <ligand>
        <name>Mg(2+)</name>
        <dbReference type="ChEBI" id="CHEBI:18420"/>
        <label>1</label>
    </ligand>
</feature>
<dbReference type="GO" id="GO:0006284">
    <property type="term" value="P:base-excision repair"/>
    <property type="evidence" value="ECO:0007669"/>
    <property type="project" value="TreeGrafter"/>
</dbReference>
<reference evidence="16" key="1">
    <citation type="submission" date="2025-08" db="UniProtKB">
        <authorList>
            <consortium name="RefSeq"/>
        </authorList>
    </citation>
    <scope>IDENTIFICATION</scope>
    <source>
        <tissue evidence="16">Whole organism</tissue>
    </source>
</reference>
<dbReference type="RefSeq" id="XP_026285659.1">
    <property type="nucleotide sequence ID" value="XM_026429874.2"/>
</dbReference>
<feature type="active site" evidence="9">
    <location>
        <position position="162"/>
    </location>
</feature>
<feature type="binding site" evidence="10">
    <location>
        <position position="316"/>
    </location>
    <ligand>
        <name>Mg(2+)</name>
        <dbReference type="ChEBI" id="CHEBI:18420"/>
        <label>1</label>
    </ligand>
</feature>
<dbReference type="InterPro" id="IPR005135">
    <property type="entry name" value="Endo/exonuclease/phosphatase"/>
</dbReference>
<dbReference type="GO" id="GO:0008311">
    <property type="term" value="F:double-stranded DNA 3'-5' DNA exonuclease activity"/>
    <property type="evidence" value="ECO:0007669"/>
    <property type="project" value="UniProtKB-EC"/>
</dbReference>
<dbReference type="CDD" id="cd09088">
    <property type="entry name" value="Ape2-like_AP-endo"/>
    <property type="match status" value="1"/>
</dbReference>
<dbReference type="AlphaFoldDB" id="A0A6J1SWP0"/>
<evidence type="ECO:0000256" key="2">
    <source>
        <dbReference type="ARBA" id="ARBA00007092"/>
    </source>
</evidence>
<evidence type="ECO:0000313" key="15">
    <source>
        <dbReference type="Proteomes" id="UP000504606"/>
    </source>
</evidence>
<keyword evidence="4 12" id="KW-0863">Zinc-finger</keyword>
<dbReference type="GeneID" id="113211494"/>
<dbReference type="PANTHER" id="PTHR22748">
    <property type="entry name" value="AP ENDONUCLEASE"/>
    <property type="match status" value="1"/>
</dbReference>
<dbReference type="PROSITE" id="PS51435">
    <property type="entry name" value="AP_NUCLEASE_F1_4"/>
    <property type="match status" value="1"/>
</dbReference>
<evidence type="ECO:0000256" key="13">
    <source>
        <dbReference type="RuleBase" id="RU362131"/>
    </source>
</evidence>
<keyword evidence="7 10" id="KW-0460">Magnesium</keyword>
<dbReference type="Proteomes" id="UP000504606">
    <property type="component" value="Unplaced"/>
</dbReference>
<dbReference type="NCBIfam" id="TIGR00633">
    <property type="entry name" value="xth"/>
    <property type="match status" value="1"/>
</dbReference>
<accession>A0A6J1SWP0</accession>
<feature type="binding site" evidence="10">
    <location>
        <position position="205"/>
    </location>
    <ligand>
        <name>Mg(2+)</name>
        <dbReference type="ChEBI" id="CHEBI:18420"/>
        <label>1</label>
    </ligand>
</feature>
<dbReference type="GO" id="GO:0003906">
    <property type="term" value="F:DNA-(apurinic or apyrimidinic site) endonuclease activity"/>
    <property type="evidence" value="ECO:0007669"/>
    <property type="project" value="TreeGrafter"/>
</dbReference>
<dbReference type="Pfam" id="PF03372">
    <property type="entry name" value="Exo_endo_phos"/>
    <property type="match status" value="1"/>
</dbReference>
<organism evidence="15 16">
    <name type="scientific">Frankliniella occidentalis</name>
    <name type="common">Western flower thrips</name>
    <name type="synonym">Euthrips occidentalis</name>
    <dbReference type="NCBI Taxonomy" id="133901"/>
    <lineage>
        <taxon>Eukaryota</taxon>
        <taxon>Metazoa</taxon>
        <taxon>Ecdysozoa</taxon>
        <taxon>Arthropoda</taxon>
        <taxon>Hexapoda</taxon>
        <taxon>Insecta</taxon>
        <taxon>Pterygota</taxon>
        <taxon>Neoptera</taxon>
        <taxon>Paraneoptera</taxon>
        <taxon>Thysanoptera</taxon>
        <taxon>Terebrantia</taxon>
        <taxon>Thripoidea</taxon>
        <taxon>Thripidae</taxon>
        <taxon>Frankliniella</taxon>
    </lineage>
</organism>
<evidence type="ECO:0000313" key="16">
    <source>
        <dbReference type="RefSeq" id="XP_026285659.1"/>
    </source>
</evidence>
<sequence length="528" mass="59585">MDSLSVMERTQCPPLPQLKILSWNINGIRTVKNLKGMLDDLDADIICLQETKVTRDMIDEPTALVEGYNAYFSFSRGRSGYSGVATYCRERATPTLAEEGLSGTSLISKNQSDNVGCLGDVEIQFSPQELKRLDSEGRTVITQHKFKRNDGSDGLLTIFNVYCPRADPERPDRLDFKLHFNKLLETRVAAVKQSGSLVMVVGDINISHRQIDRCENVDEVEFEENPSRQWLNSFLIDSLQGETSKTFKGEDATESKLIDSFRYFYPHRENSFTCWNTKINARATNYGSRIDYIFVDKILVQNMVDSLVLSEVEGSDHCPVMGIFNLEPVKSMKCPSACTKNFPEFTGIQQKLSSFFTKKSECQPDLELNHEQKKRKNVDCDSNTSDLKLGCISKKLKTQSSVTQKQISSFFQKASISETEKNDGDTETSGCQSMSSVKFTSEKEEDIHIENIAEKVEKSSLAASAWRNMLTGPRPLPLCKGHKEPCVERTVKKKGPNFNRKFHACARGEGSKTDPRARCDHFEWAAKK</sequence>
<evidence type="ECO:0000256" key="1">
    <source>
        <dbReference type="ARBA" id="ARBA00000493"/>
    </source>
</evidence>
<feature type="site" description="Important for catalytic activity" evidence="11">
    <location>
        <position position="291"/>
    </location>
</feature>
<dbReference type="OrthoDB" id="498125at2759"/>
<dbReference type="PROSITE" id="PS51999">
    <property type="entry name" value="ZF_GRF"/>
    <property type="match status" value="1"/>
</dbReference>
<keyword evidence="15" id="KW-1185">Reference proteome</keyword>
<keyword evidence="10" id="KW-0464">Manganese</keyword>
<evidence type="ECO:0000256" key="8">
    <source>
        <dbReference type="ARBA" id="ARBA00023242"/>
    </source>
</evidence>
<feature type="site" description="Transition state stabilizer" evidence="11">
    <location>
        <position position="205"/>
    </location>
</feature>
<comment type="similarity">
    <text evidence="2 13">Belongs to the DNA repair enzymes AP/ExoA family.</text>
</comment>
<dbReference type="GO" id="GO:0008081">
    <property type="term" value="F:phosphoric diester hydrolase activity"/>
    <property type="evidence" value="ECO:0007669"/>
    <property type="project" value="TreeGrafter"/>
</dbReference>
<gene>
    <name evidence="16" type="primary">LOC113211494</name>
</gene>
<dbReference type="PROSITE" id="PS00726">
    <property type="entry name" value="AP_NUCLEASE_F1_1"/>
    <property type="match status" value="1"/>
</dbReference>
<evidence type="ECO:0000256" key="3">
    <source>
        <dbReference type="ARBA" id="ARBA00022723"/>
    </source>
</evidence>
<dbReference type="InterPro" id="IPR020847">
    <property type="entry name" value="AP_endonuclease_F1_BS"/>
</dbReference>
<feature type="site" description="Interaction with DNA substrate" evidence="11">
    <location>
        <position position="317"/>
    </location>
</feature>
<evidence type="ECO:0000256" key="10">
    <source>
        <dbReference type="PIRSR" id="PIRSR604808-2"/>
    </source>
</evidence>
<feature type="binding site" evidence="10">
    <location>
        <position position="203"/>
    </location>
    <ligand>
        <name>Mg(2+)</name>
        <dbReference type="ChEBI" id="CHEBI:18420"/>
        <label>1</label>
    </ligand>
</feature>
<feature type="active site" description="Proton acceptor" evidence="9">
    <location>
        <position position="317"/>
    </location>
</feature>
<dbReference type="PANTHER" id="PTHR22748:SF4">
    <property type="entry name" value="DNA-(APURINIC OR APYRIMIDINIC SITE) ENDONUCLEASE 2"/>
    <property type="match status" value="1"/>
</dbReference>
<dbReference type="Gene3D" id="3.60.10.10">
    <property type="entry name" value="Endonuclease/exonuclease/phosphatase"/>
    <property type="match status" value="1"/>
</dbReference>
<dbReference type="GO" id="GO:0003677">
    <property type="term" value="F:DNA binding"/>
    <property type="evidence" value="ECO:0007669"/>
    <property type="project" value="InterPro"/>
</dbReference>
<dbReference type="InterPro" id="IPR036691">
    <property type="entry name" value="Endo/exonu/phosph_ase_sf"/>
</dbReference>
<keyword evidence="6" id="KW-0862">Zinc</keyword>
<dbReference type="Pfam" id="PF06839">
    <property type="entry name" value="Zn_ribbon_GRF"/>
    <property type="match status" value="1"/>
</dbReference>
<dbReference type="GO" id="GO:0005634">
    <property type="term" value="C:nucleus"/>
    <property type="evidence" value="ECO:0007669"/>
    <property type="project" value="TreeGrafter"/>
</dbReference>
<keyword evidence="13" id="KW-0227">DNA damage</keyword>
<dbReference type="EC" id="3.1.-.-" evidence="13"/>
<proteinExistence type="inferred from homology"/>
<evidence type="ECO:0000256" key="4">
    <source>
        <dbReference type="ARBA" id="ARBA00022771"/>
    </source>
</evidence>
<dbReference type="GO" id="GO:0008270">
    <property type="term" value="F:zinc ion binding"/>
    <property type="evidence" value="ECO:0007669"/>
    <property type="project" value="UniProtKB-KW"/>
</dbReference>
<keyword evidence="3 10" id="KW-0479">Metal-binding</keyword>
<evidence type="ECO:0000256" key="5">
    <source>
        <dbReference type="ARBA" id="ARBA00022801"/>
    </source>
</evidence>
<dbReference type="InterPro" id="IPR010666">
    <property type="entry name" value="Znf_GRF"/>
</dbReference>
<protein>
    <recommendedName>
        <fullName evidence="13">DNA-(apurinic or apyrimidinic site) endonuclease</fullName>
        <ecNumber evidence="13">3.1.-.-</ecNumber>
    </recommendedName>
</protein>
<evidence type="ECO:0000256" key="7">
    <source>
        <dbReference type="ARBA" id="ARBA00022842"/>
    </source>
</evidence>
<feature type="binding site" evidence="10">
    <location>
        <position position="317"/>
    </location>
    <ligand>
        <name>Mg(2+)</name>
        <dbReference type="ChEBI" id="CHEBI:18420"/>
        <label>1</label>
    </ligand>
</feature>
<keyword evidence="13" id="KW-0234">DNA repair</keyword>
<keyword evidence="5" id="KW-0378">Hydrolase</keyword>
<feature type="domain" description="GRF-type" evidence="14">
    <location>
        <begin position="479"/>
        <end position="528"/>
    </location>
</feature>
<dbReference type="SUPFAM" id="SSF56219">
    <property type="entry name" value="DNase I-like"/>
    <property type="match status" value="1"/>
</dbReference>
<comment type="catalytic activity">
    <reaction evidence="1">
        <text>Exonucleolytic cleavage in the 3'- to 5'-direction to yield nucleoside 5'-phosphates.</text>
        <dbReference type="EC" id="3.1.11.2"/>
    </reaction>
</comment>